<dbReference type="InterPro" id="IPR014430">
    <property type="entry name" value="Scs7"/>
</dbReference>
<evidence type="ECO:0000256" key="8">
    <source>
        <dbReference type="ARBA" id="ARBA00022833"/>
    </source>
</evidence>
<evidence type="ECO:0000256" key="14">
    <source>
        <dbReference type="PIRNR" id="PIRNR005149"/>
    </source>
</evidence>
<feature type="binding site" evidence="15">
    <location>
        <position position="214"/>
    </location>
    <ligand>
        <name>Zn(2+)</name>
        <dbReference type="ChEBI" id="CHEBI:29105"/>
        <label>1</label>
    </ligand>
</feature>
<dbReference type="Pfam" id="PF00173">
    <property type="entry name" value="Cyt-b5"/>
    <property type="match status" value="1"/>
</dbReference>
<keyword evidence="6 14" id="KW-0256">Endoplasmic reticulum</keyword>
<dbReference type="PROSITE" id="PS50255">
    <property type="entry name" value="CYTOCHROME_B5_2"/>
    <property type="match status" value="1"/>
</dbReference>
<keyword evidence="9 17" id="KW-1133">Transmembrane helix</keyword>
<name>A0A0N5AMY3_9BILA</name>
<feature type="binding site" evidence="15">
    <location>
        <position position="294"/>
    </location>
    <ligand>
        <name>Zn(2+)</name>
        <dbReference type="ChEBI" id="CHEBI:29105"/>
        <label>1</label>
    </ligand>
</feature>
<keyword evidence="14 16" id="KW-0408">Iron</keyword>
<dbReference type="EC" id="1.-.-.-" evidence="14"/>
<feature type="binding site" evidence="15">
    <location>
        <position position="193"/>
    </location>
    <ligand>
        <name>Zn(2+)</name>
        <dbReference type="ChEBI" id="CHEBI:29105"/>
        <label>1</label>
    </ligand>
</feature>
<dbReference type="GO" id="GO:0080132">
    <property type="term" value="F:fatty acid 2-hydroxylase activity"/>
    <property type="evidence" value="ECO:0007669"/>
    <property type="project" value="InterPro"/>
</dbReference>
<feature type="binding site" evidence="15">
    <location>
        <position position="188"/>
    </location>
    <ligand>
        <name>Zn(2+)</name>
        <dbReference type="ChEBI" id="CHEBI:29105"/>
        <label>1</label>
    </ligand>
</feature>
<evidence type="ECO:0000256" key="17">
    <source>
        <dbReference type="SAM" id="Phobius"/>
    </source>
</evidence>
<accession>A0A0N5AMY3</accession>
<feature type="binding site" evidence="15">
    <location>
        <position position="215"/>
    </location>
    <ligand>
        <name>Zn(2+)</name>
        <dbReference type="ChEBI" id="CHEBI:29105"/>
        <label>1</label>
    </ligand>
</feature>
<feature type="binding site" description="axial binding residue" evidence="16">
    <location>
        <position position="67"/>
    </location>
    <ligand>
        <name>heme</name>
        <dbReference type="ChEBI" id="CHEBI:30413"/>
    </ligand>
    <ligandPart>
        <name>Fe</name>
        <dbReference type="ChEBI" id="CHEBI:18248"/>
    </ligandPart>
</feature>
<keyword evidence="16" id="KW-0349">Heme</keyword>
<reference evidence="20" key="1">
    <citation type="submission" date="2017-02" db="UniProtKB">
        <authorList>
            <consortium name="WormBaseParasite"/>
        </authorList>
    </citation>
    <scope>IDENTIFICATION</scope>
</reference>
<keyword evidence="12 14" id="KW-0472">Membrane</keyword>
<keyword evidence="10 14" id="KW-0560">Oxidoreductase</keyword>
<comment type="similarity">
    <text evidence="2 14">Belongs to the sterol desaturase family. SCS7 subfamily.</text>
</comment>
<evidence type="ECO:0000256" key="11">
    <source>
        <dbReference type="ARBA" id="ARBA00023098"/>
    </source>
</evidence>
<sequence>MVDEPIPEVSNTKNKPLLLRVNGKYYDLALFEKKHPGGGKVLRDLAGEDVDDYMSGKKRIHGIKHTHGEAAYKLLEPYALEKCPTNSDEILHCAVLGKVADLRDGYWTWIHQPFDGALRLFESDYLEIFTRTKWWVIPLVWMPLVLFYGLKGLFMCRQMFGILQGFLFASFMFGLGGLAWTLLEYLLHRFAFHWEPNPKSDWQIVFHFLLHGLHHKTPMDGDRLVFPPVPAVPIVGFFYCLYILLLPYHIFCCFAAGKLFGYIVYDLSHYYLHHGDPQPPSGFHYRKVYHYNHHFKDYDVGFGISTVIWDYVFGTVGTGPEY</sequence>
<evidence type="ECO:0000256" key="9">
    <source>
        <dbReference type="ARBA" id="ARBA00022989"/>
    </source>
</evidence>
<feature type="binding site" evidence="15">
    <location>
        <position position="293"/>
    </location>
    <ligand>
        <name>Zn(2+)</name>
        <dbReference type="ChEBI" id="CHEBI:29105"/>
        <label>1</label>
    </ligand>
</feature>
<keyword evidence="3 14" id="KW-0444">Lipid biosynthesis</keyword>
<dbReference type="AlphaFoldDB" id="A0A0N5AMY3"/>
<evidence type="ECO:0000256" key="1">
    <source>
        <dbReference type="ARBA" id="ARBA00004477"/>
    </source>
</evidence>
<evidence type="ECO:0000313" key="20">
    <source>
        <dbReference type="WBParaSite" id="SMUV_0000595601-mRNA-1"/>
    </source>
</evidence>
<dbReference type="InterPro" id="IPR006694">
    <property type="entry name" value="Fatty_acid_hydroxylase"/>
</dbReference>
<evidence type="ECO:0000256" key="5">
    <source>
        <dbReference type="ARBA" id="ARBA00022723"/>
    </source>
</evidence>
<feature type="binding site" evidence="15">
    <location>
        <position position="211"/>
    </location>
    <ligand>
        <name>Zn(2+)</name>
        <dbReference type="ChEBI" id="CHEBI:29105"/>
        <label>1</label>
    </ligand>
</feature>
<keyword evidence="7 14" id="KW-0276">Fatty acid metabolism</keyword>
<feature type="transmembrane region" description="Helical" evidence="17">
    <location>
        <begin position="234"/>
        <end position="257"/>
    </location>
</feature>
<evidence type="ECO:0000256" key="12">
    <source>
        <dbReference type="ARBA" id="ARBA00023136"/>
    </source>
</evidence>
<keyword evidence="13 14" id="KW-0275">Fatty acid biosynthesis</keyword>
<dbReference type="GO" id="GO:0005506">
    <property type="term" value="F:iron ion binding"/>
    <property type="evidence" value="ECO:0007669"/>
    <property type="project" value="UniProtKB-UniRule"/>
</dbReference>
<dbReference type="GO" id="GO:0006633">
    <property type="term" value="P:fatty acid biosynthetic process"/>
    <property type="evidence" value="ECO:0007669"/>
    <property type="project" value="UniProtKB-KW"/>
</dbReference>
<keyword evidence="11 14" id="KW-0443">Lipid metabolism</keyword>
<organism evidence="19 20">
    <name type="scientific">Syphacia muris</name>
    <dbReference type="NCBI Taxonomy" id="451379"/>
    <lineage>
        <taxon>Eukaryota</taxon>
        <taxon>Metazoa</taxon>
        <taxon>Ecdysozoa</taxon>
        <taxon>Nematoda</taxon>
        <taxon>Chromadorea</taxon>
        <taxon>Rhabditida</taxon>
        <taxon>Spirurina</taxon>
        <taxon>Oxyuridomorpha</taxon>
        <taxon>Oxyuroidea</taxon>
        <taxon>Oxyuridae</taxon>
        <taxon>Syphacia</taxon>
    </lineage>
</organism>
<keyword evidence="8 15" id="KW-0862">Zinc</keyword>
<feature type="transmembrane region" description="Helical" evidence="17">
    <location>
        <begin position="166"/>
        <end position="187"/>
    </location>
</feature>
<evidence type="ECO:0000256" key="2">
    <source>
        <dbReference type="ARBA" id="ARBA00005747"/>
    </source>
</evidence>
<evidence type="ECO:0000256" key="4">
    <source>
        <dbReference type="ARBA" id="ARBA00022692"/>
    </source>
</evidence>
<feature type="domain" description="Cytochrome b5 heme-binding" evidence="18">
    <location>
        <begin position="1"/>
        <end position="84"/>
    </location>
</feature>
<dbReference type="STRING" id="451379.A0A0N5AMY3"/>
<dbReference type="SUPFAM" id="SSF55856">
    <property type="entry name" value="Cytochrome b5-like heme/steroid binding domain"/>
    <property type="match status" value="1"/>
</dbReference>
<dbReference type="Proteomes" id="UP000046393">
    <property type="component" value="Unplaced"/>
</dbReference>
<evidence type="ECO:0000256" key="15">
    <source>
        <dbReference type="PIRSR" id="PIRSR005149-1"/>
    </source>
</evidence>
<evidence type="ECO:0000256" key="13">
    <source>
        <dbReference type="ARBA" id="ARBA00023160"/>
    </source>
</evidence>
<dbReference type="Pfam" id="PF04116">
    <property type="entry name" value="FA_hydroxylase"/>
    <property type="match status" value="1"/>
</dbReference>
<evidence type="ECO:0000256" key="6">
    <source>
        <dbReference type="ARBA" id="ARBA00022824"/>
    </source>
</evidence>
<keyword evidence="4 17" id="KW-0812">Transmembrane</keyword>
<evidence type="ECO:0000256" key="10">
    <source>
        <dbReference type="ARBA" id="ARBA00023002"/>
    </source>
</evidence>
<feature type="binding site" evidence="15">
    <location>
        <position position="273"/>
    </location>
    <ligand>
        <name>Zn(2+)</name>
        <dbReference type="ChEBI" id="CHEBI:29105"/>
        <label>1</label>
    </ligand>
</feature>
<dbReference type="WBParaSite" id="SMUV_0000595601-mRNA-1">
    <property type="protein sequence ID" value="SMUV_0000595601-mRNA-1"/>
    <property type="gene ID" value="SMUV_0000595601"/>
</dbReference>
<dbReference type="PANTHER" id="PTHR12863">
    <property type="entry name" value="FATTY ACID HYDROXYLASE"/>
    <property type="match status" value="1"/>
</dbReference>
<evidence type="ECO:0000256" key="16">
    <source>
        <dbReference type="PIRSR" id="PIRSR005149-50"/>
    </source>
</evidence>
<proteinExistence type="inferred from homology"/>
<evidence type="ECO:0000259" key="18">
    <source>
        <dbReference type="PROSITE" id="PS50255"/>
    </source>
</evidence>
<dbReference type="GO" id="GO:0005789">
    <property type="term" value="C:endoplasmic reticulum membrane"/>
    <property type="evidence" value="ECO:0007669"/>
    <property type="project" value="UniProtKB-SubCell"/>
</dbReference>
<comment type="function">
    <text evidence="14">Catalyzes stereospecific hydroxylation of free fatty acids at the C-2 position to produce (R)-2-hydroxy fatty acids, which are building blocks of sphingolipids and glycosphingolipids common in neural tissue and epidermis. Plays an essential role in the synthesis of galactosphingolipids of the myelin sheath. Responsible for the synthesis of sphingolipids and glycosphingolipids involved in the formation of epidermal lamellar bodies critical for skin permeability barrier. Participates in the synthesis of glycosphingolipids and a fraction of type II wax diesters in sebaceous gland, specifically regulating hair follicle homeostasis. Involved in the synthesis of sphingolipids of plasma membrane rafts, controlling lipid raft mobility and trafficking of raft-associated proteins.</text>
</comment>
<dbReference type="InterPro" id="IPR036400">
    <property type="entry name" value="Cyt_B5-like_heme/steroid_sf"/>
</dbReference>
<comment type="cofactor">
    <cofactor evidence="14 15">
        <name>Zn(2+)</name>
        <dbReference type="ChEBI" id="CHEBI:29105"/>
    </cofactor>
    <text evidence="14 15">Binds 2 Zn(2+) ions per subunit that likely form a catalytic dimetal center.</text>
</comment>
<comment type="subcellular location">
    <subcellularLocation>
        <location evidence="1">Endoplasmic reticulum membrane</location>
        <topology evidence="1">Multi-pass membrane protein</topology>
    </subcellularLocation>
</comment>
<evidence type="ECO:0000256" key="3">
    <source>
        <dbReference type="ARBA" id="ARBA00022516"/>
    </source>
</evidence>
<evidence type="ECO:0000256" key="7">
    <source>
        <dbReference type="ARBA" id="ARBA00022832"/>
    </source>
</evidence>
<dbReference type="PIRSF" id="PIRSF005149">
    <property type="entry name" value="IPC-B_HD"/>
    <property type="match status" value="1"/>
</dbReference>
<feature type="binding site" evidence="15">
    <location>
        <position position="269"/>
    </location>
    <ligand>
        <name>Zn(2+)</name>
        <dbReference type="ChEBI" id="CHEBI:29105"/>
        <label>1</label>
    </ligand>
</feature>
<dbReference type="InterPro" id="IPR001199">
    <property type="entry name" value="Cyt_B5-like_heme/steroid-bd"/>
</dbReference>
<dbReference type="Gene3D" id="3.10.120.10">
    <property type="entry name" value="Cytochrome b5-like heme/steroid binding domain"/>
    <property type="match status" value="1"/>
</dbReference>
<dbReference type="SMART" id="SM01117">
    <property type="entry name" value="Cyt-b5"/>
    <property type="match status" value="1"/>
</dbReference>
<keyword evidence="5 14" id="KW-0479">Metal-binding</keyword>
<protein>
    <recommendedName>
        <fullName evidence="14">Fatty acid 2-hydroxylase</fullName>
        <ecNumber evidence="14">1.-.-.-</ecNumber>
    </recommendedName>
</protein>
<comment type="cofactor">
    <cofactor evidence="16">
        <name>Fe cation</name>
        <dbReference type="ChEBI" id="CHEBI:24875"/>
    </cofactor>
</comment>
<dbReference type="PANTHER" id="PTHR12863:SF1">
    <property type="entry name" value="FATTY ACID 2-HYDROXYLASE"/>
    <property type="match status" value="1"/>
</dbReference>
<feature type="binding site" description="axial binding residue" evidence="16">
    <location>
        <position position="35"/>
    </location>
    <ligand>
        <name>heme</name>
        <dbReference type="ChEBI" id="CHEBI:30413"/>
    </ligand>
    <ligandPart>
        <name>Fe</name>
        <dbReference type="ChEBI" id="CHEBI:18248"/>
    </ligandPart>
</feature>
<feature type="binding site" evidence="15">
    <location>
        <position position="290"/>
    </location>
    <ligand>
        <name>Zn(2+)</name>
        <dbReference type="ChEBI" id="CHEBI:29105"/>
        <label>1</label>
    </ligand>
</feature>
<feature type="transmembrane region" description="Helical" evidence="17">
    <location>
        <begin position="134"/>
        <end position="154"/>
    </location>
</feature>
<keyword evidence="19" id="KW-1185">Reference proteome</keyword>
<evidence type="ECO:0000313" key="19">
    <source>
        <dbReference type="Proteomes" id="UP000046393"/>
    </source>
</evidence>